<feature type="domain" description="Zn(2)-C6 fungal-type" evidence="8">
    <location>
        <begin position="65"/>
        <end position="93"/>
    </location>
</feature>
<dbReference type="Proteomes" id="UP001408356">
    <property type="component" value="Unassembled WGS sequence"/>
</dbReference>
<evidence type="ECO:0000256" key="5">
    <source>
        <dbReference type="ARBA" id="ARBA00023163"/>
    </source>
</evidence>
<keyword evidence="2" id="KW-0862">Zinc</keyword>
<dbReference type="CDD" id="cd00067">
    <property type="entry name" value="GAL4"/>
    <property type="match status" value="1"/>
</dbReference>
<keyword evidence="1" id="KW-0479">Metal-binding</keyword>
<gene>
    <name evidence="9" type="ORF">SUNI508_01091</name>
</gene>
<keyword evidence="5" id="KW-0804">Transcription</keyword>
<dbReference type="SUPFAM" id="SSF57701">
    <property type="entry name" value="Zn2/Cys6 DNA-binding domain"/>
    <property type="match status" value="1"/>
</dbReference>
<organism evidence="9 10">
    <name type="scientific">Seiridium unicorne</name>
    <dbReference type="NCBI Taxonomy" id="138068"/>
    <lineage>
        <taxon>Eukaryota</taxon>
        <taxon>Fungi</taxon>
        <taxon>Dikarya</taxon>
        <taxon>Ascomycota</taxon>
        <taxon>Pezizomycotina</taxon>
        <taxon>Sordariomycetes</taxon>
        <taxon>Xylariomycetidae</taxon>
        <taxon>Amphisphaeriales</taxon>
        <taxon>Sporocadaceae</taxon>
        <taxon>Seiridium</taxon>
    </lineage>
</organism>
<dbReference type="PROSITE" id="PS00463">
    <property type="entry name" value="ZN2_CY6_FUNGAL_1"/>
    <property type="match status" value="1"/>
</dbReference>
<reference evidence="9 10" key="1">
    <citation type="journal article" date="2024" name="J. Plant Pathol.">
        <title>Sequence and assembly of the genome of Seiridium unicorne, isolate CBS 538.82, causal agent of cypress canker disease.</title>
        <authorList>
            <person name="Scali E."/>
            <person name="Rocca G.D."/>
            <person name="Danti R."/>
            <person name="Garbelotto M."/>
            <person name="Barberini S."/>
            <person name="Baroncelli R."/>
            <person name="Emiliani G."/>
        </authorList>
    </citation>
    <scope>NUCLEOTIDE SEQUENCE [LARGE SCALE GENOMIC DNA]</scope>
    <source>
        <strain evidence="9 10">BM-138-508</strain>
    </source>
</reference>
<comment type="caution">
    <text evidence="9">The sequence shown here is derived from an EMBL/GenBank/DDBJ whole genome shotgun (WGS) entry which is preliminary data.</text>
</comment>
<evidence type="ECO:0000256" key="3">
    <source>
        <dbReference type="ARBA" id="ARBA00023015"/>
    </source>
</evidence>
<keyword evidence="4" id="KW-0238">DNA-binding</keyword>
<dbReference type="PANTHER" id="PTHR36206:SF4">
    <property type="entry name" value="HYPOTHETICAL CONSERVED PROTEIN (EUROFUNG)-RELATED"/>
    <property type="match status" value="1"/>
</dbReference>
<evidence type="ECO:0000256" key="7">
    <source>
        <dbReference type="SAM" id="MobiDB-lite"/>
    </source>
</evidence>
<dbReference type="InterPro" id="IPR052360">
    <property type="entry name" value="Transcr_Regulatory_Proteins"/>
</dbReference>
<feature type="compositionally biased region" description="Basic and acidic residues" evidence="7">
    <location>
        <begin position="29"/>
        <end position="42"/>
    </location>
</feature>
<accession>A0ABR2UXP0</accession>
<protein>
    <recommendedName>
        <fullName evidence="8">Zn(2)-C6 fungal-type domain-containing protein</fullName>
    </recommendedName>
</protein>
<dbReference type="Pfam" id="PF00172">
    <property type="entry name" value="Zn_clus"/>
    <property type="match status" value="1"/>
</dbReference>
<evidence type="ECO:0000256" key="1">
    <source>
        <dbReference type="ARBA" id="ARBA00022723"/>
    </source>
</evidence>
<name>A0ABR2UXP0_9PEZI</name>
<sequence>MAPRQRLQRQLSVPAGDAARSSRGISVSDRSDQGDDSSEHQDASGQQDRAGPARKRASRPKVRTGCMSCKKRHVKCDERKPGCSRCENLGLVCAGYAPPKTAKQVSRADRPLLPRPKLAALASSKGPSSLQPASAQLPLLISPGLGLDLNDDEGWYFSLYRNKVAQDLSPCFNDNFWSRFTLRDSMSRKSIRHSILSIGAYAKALAELKSEHPLLHAADRPWWPVSVVNRHREAALTHHAQALAWLRQEIHANGVDNRATMVATLLFIVFENMMGNYHSSGNLIRSGIKVLNNMSRTRSRKFVWRTYCGAFEPPDEIDEMAHIFLRHSTSTVYLPFPHGKSAYHMLFEDDDTNPLNDTGDNISVLFSTQTNIPRTPEHARAVWETIYSAIGKFYAKAVWRNLNPNYEIDDDAFIDQALLVTRLHDFGTGIAALMLADHDDRTDRGLKFLEVHHLVATILVSCCLDRTEVSYDKFAPQFMDLVEKFKALSRRRAFPNGSGFSNEVGMLPLFAFVASKCRIHSVRVEALELLRNSSWREGSWDGISLANAVNNLMELEGQSDQNVALGGFMPPPGMRYIWTNMFWDFENRRMTMEYTKAWSNEPSDFEKVIRVVSG</sequence>
<dbReference type="InterPro" id="IPR021858">
    <property type="entry name" value="Fun_TF"/>
</dbReference>
<evidence type="ECO:0000256" key="4">
    <source>
        <dbReference type="ARBA" id="ARBA00023125"/>
    </source>
</evidence>
<keyword evidence="6" id="KW-0539">Nucleus</keyword>
<keyword evidence="10" id="KW-1185">Reference proteome</keyword>
<dbReference type="InterPro" id="IPR001138">
    <property type="entry name" value="Zn2Cys6_DnaBD"/>
</dbReference>
<dbReference type="InterPro" id="IPR036864">
    <property type="entry name" value="Zn2-C6_fun-type_DNA-bd_sf"/>
</dbReference>
<dbReference type="Gene3D" id="4.10.240.10">
    <property type="entry name" value="Zn(2)-C6 fungal-type DNA-binding domain"/>
    <property type="match status" value="1"/>
</dbReference>
<evidence type="ECO:0000259" key="8">
    <source>
        <dbReference type="PROSITE" id="PS50048"/>
    </source>
</evidence>
<dbReference type="PROSITE" id="PS50048">
    <property type="entry name" value="ZN2_CY6_FUNGAL_2"/>
    <property type="match status" value="1"/>
</dbReference>
<dbReference type="Pfam" id="PF11951">
    <property type="entry name" value="Fungal_trans_2"/>
    <property type="match status" value="1"/>
</dbReference>
<feature type="compositionally biased region" description="Basic residues" evidence="7">
    <location>
        <begin position="52"/>
        <end position="62"/>
    </location>
</feature>
<evidence type="ECO:0000256" key="6">
    <source>
        <dbReference type="ARBA" id="ARBA00023242"/>
    </source>
</evidence>
<dbReference type="EMBL" id="JARVKF010000330">
    <property type="protein sequence ID" value="KAK9419114.1"/>
    <property type="molecule type" value="Genomic_DNA"/>
</dbReference>
<dbReference type="PANTHER" id="PTHR36206">
    <property type="entry name" value="ASPERCRYPTIN BIOSYNTHESIS CLUSTER-SPECIFIC TRANSCRIPTION REGULATOR ATNN-RELATED"/>
    <property type="match status" value="1"/>
</dbReference>
<keyword evidence="3" id="KW-0805">Transcription regulation</keyword>
<proteinExistence type="predicted"/>
<evidence type="ECO:0000313" key="9">
    <source>
        <dbReference type="EMBL" id="KAK9419114.1"/>
    </source>
</evidence>
<evidence type="ECO:0000256" key="2">
    <source>
        <dbReference type="ARBA" id="ARBA00022833"/>
    </source>
</evidence>
<evidence type="ECO:0000313" key="10">
    <source>
        <dbReference type="Proteomes" id="UP001408356"/>
    </source>
</evidence>
<feature type="region of interest" description="Disordered" evidence="7">
    <location>
        <begin position="1"/>
        <end position="64"/>
    </location>
</feature>
<dbReference type="SMART" id="SM00066">
    <property type="entry name" value="GAL4"/>
    <property type="match status" value="1"/>
</dbReference>